<sequence>MVIGNPHRPALSLAGGGHRGWLVACVHVSVVIPDPADRQHWVTAADVSVGWLVEPLPRDVGARLLVAARV</sequence>
<evidence type="ECO:0000313" key="2">
    <source>
        <dbReference type="Proteomes" id="UP000604475"/>
    </source>
</evidence>
<comment type="caution">
    <text evidence="1">The sequence shown here is derived from an EMBL/GenBank/DDBJ whole genome shotgun (WGS) entry which is preliminary data.</text>
</comment>
<dbReference type="AlphaFoldDB" id="A0A937RCX2"/>
<name>A0A937RCX2_9ACTN</name>
<dbReference type="RefSeq" id="WP_202999725.1">
    <property type="nucleotide sequence ID" value="NZ_JADWYU010000087.1"/>
</dbReference>
<dbReference type="EMBL" id="JAEACQ010000237">
    <property type="protein sequence ID" value="MBL7629808.1"/>
    <property type="molecule type" value="Genomic_DNA"/>
</dbReference>
<reference evidence="1" key="1">
    <citation type="submission" date="2020-12" db="EMBL/GenBank/DDBJ databases">
        <title>Genomic characterization of non-nitrogen-fixing Frankia strains.</title>
        <authorList>
            <person name="Carlos-Shanley C."/>
            <person name="Guerra T."/>
            <person name="Hahn D."/>
        </authorList>
    </citation>
    <scope>NUCLEOTIDE SEQUENCE</scope>
    <source>
        <strain evidence="1">CN6</strain>
    </source>
</reference>
<evidence type="ECO:0000313" key="1">
    <source>
        <dbReference type="EMBL" id="MBL7629808.1"/>
    </source>
</evidence>
<protein>
    <submittedName>
        <fullName evidence="1">Uncharacterized protein</fullName>
    </submittedName>
</protein>
<dbReference type="Proteomes" id="UP000604475">
    <property type="component" value="Unassembled WGS sequence"/>
</dbReference>
<accession>A0A937RCX2</accession>
<proteinExistence type="predicted"/>
<gene>
    <name evidence="1" type="ORF">I7412_22085</name>
</gene>
<organism evidence="1 2">
    <name type="scientific">Frankia nepalensis</name>
    <dbReference type="NCBI Taxonomy" id="1836974"/>
    <lineage>
        <taxon>Bacteria</taxon>
        <taxon>Bacillati</taxon>
        <taxon>Actinomycetota</taxon>
        <taxon>Actinomycetes</taxon>
        <taxon>Frankiales</taxon>
        <taxon>Frankiaceae</taxon>
        <taxon>Frankia</taxon>
    </lineage>
</organism>
<keyword evidence="2" id="KW-1185">Reference proteome</keyword>